<dbReference type="OrthoDB" id="1430845at2"/>
<proteinExistence type="predicted"/>
<dbReference type="Proteomes" id="UP000036908">
    <property type="component" value="Unassembled WGS sequence"/>
</dbReference>
<organism evidence="1 2">
    <name type="scientific">Roseivirga seohaensis subsp. aquiponti</name>
    <dbReference type="NCBI Taxonomy" id="1566026"/>
    <lineage>
        <taxon>Bacteria</taxon>
        <taxon>Pseudomonadati</taxon>
        <taxon>Bacteroidota</taxon>
        <taxon>Cytophagia</taxon>
        <taxon>Cytophagales</taxon>
        <taxon>Roseivirgaceae</taxon>
        <taxon>Roseivirga</taxon>
    </lineage>
</organism>
<gene>
    <name evidence="1" type="ORF">OB69_10070</name>
</gene>
<dbReference type="EMBL" id="JSVA01000010">
    <property type="protein sequence ID" value="KOF02658.1"/>
    <property type="molecule type" value="Genomic_DNA"/>
</dbReference>
<evidence type="ECO:0000313" key="1">
    <source>
        <dbReference type="EMBL" id="KOF02658.1"/>
    </source>
</evidence>
<keyword evidence="2" id="KW-1185">Reference proteome</keyword>
<sequence>MLNIQQFGTKILLIAGSVLAMAFTSDIGSVKYKCLVQMINYTGEDAYVAISLMNPEGEYERTLYVQGDDSEWYSDIKNWWAFSSGKNEKLDGITGASIGNGERQVLAFEIDETKIDAGYKIRFESAVENQDYHVTDAELSLNAESVNSKIEGKGYIRYVRIIPN</sequence>
<accession>A0A0L8AJP9</accession>
<comment type="caution">
    <text evidence="1">The sequence shown here is derived from an EMBL/GenBank/DDBJ whole genome shotgun (WGS) entry which is preliminary data.</text>
</comment>
<dbReference type="RefSeq" id="WP_053223597.1">
    <property type="nucleotide sequence ID" value="NZ_JSVA01000010.1"/>
</dbReference>
<dbReference type="Pfam" id="PF10029">
    <property type="entry name" value="DUF2271"/>
    <property type="match status" value="1"/>
</dbReference>
<reference evidence="2" key="1">
    <citation type="submission" date="2014-11" db="EMBL/GenBank/DDBJ databases">
        <title>Genome sequencing of Roseivirga sp. D-25.</title>
        <authorList>
            <person name="Selvaratnam C."/>
            <person name="Thevarajoo S."/>
            <person name="Goh K.M."/>
            <person name="Eee R."/>
            <person name="Chan K.-G."/>
            <person name="Chong C.S."/>
        </authorList>
    </citation>
    <scope>NUCLEOTIDE SEQUENCE [LARGE SCALE GENOMIC DNA]</scope>
    <source>
        <strain evidence="2">D-25</strain>
    </source>
</reference>
<protein>
    <submittedName>
        <fullName evidence="1">Periplasmic protein, FlgD ig superfamily</fullName>
    </submittedName>
</protein>
<evidence type="ECO:0000313" key="2">
    <source>
        <dbReference type="Proteomes" id="UP000036908"/>
    </source>
</evidence>
<name>A0A0L8AJP9_9BACT</name>
<dbReference type="AlphaFoldDB" id="A0A0L8AJP9"/>
<dbReference type="InterPro" id="IPR014469">
    <property type="entry name" value="DUF2271"/>
</dbReference>
<dbReference type="PATRIC" id="fig|1566026.4.peg.298"/>